<keyword evidence="2" id="KW-1185">Reference proteome</keyword>
<proteinExistence type="predicted"/>
<gene>
    <name evidence="1" type="ORF">E2C01_014614</name>
</gene>
<organism evidence="1 2">
    <name type="scientific">Portunus trituberculatus</name>
    <name type="common">Swimming crab</name>
    <name type="synonym">Neptunus trituberculatus</name>
    <dbReference type="NCBI Taxonomy" id="210409"/>
    <lineage>
        <taxon>Eukaryota</taxon>
        <taxon>Metazoa</taxon>
        <taxon>Ecdysozoa</taxon>
        <taxon>Arthropoda</taxon>
        <taxon>Crustacea</taxon>
        <taxon>Multicrustacea</taxon>
        <taxon>Malacostraca</taxon>
        <taxon>Eumalacostraca</taxon>
        <taxon>Eucarida</taxon>
        <taxon>Decapoda</taxon>
        <taxon>Pleocyemata</taxon>
        <taxon>Brachyura</taxon>
        <taxon>Eubrachyura</taxon>
        <taxon>Portunoidea</taxon>
        <taxon>Portunidae</taxon>
        <taxon>Portuninae</taxon>
        <taxon>Portunus</taxon>
    </lineage>
</organism>
<evidence type="ECO:0000313" key="2">
    <source>
        <dbReference type="Proteomes" id="UP000324222"/>
    </source>
</evidence>
<protein>
    <submittedName>
        <fullName evidence="1">Uncharacterized protein</fullName>
    </submittedName>
</protein>
<sequence length="65" mass="7526">MTKRQHRHACTLTTVFRLVGPYYPQTRQDWAKEELQKDTLVVCVTCVEMTTQLLAVSHPHSLISK</sequence>
<dbReference type="EMBL" id="VSRR010000997">
    <property type="protein sequence ID" value="MPC21623.1"/>
    <property type="molecule type" value="Genomic_DNA"/>
</dbReference>
<accession>A0A5B7DKH6</accession>
<name>A0A5B7DKH6_PORTR</name>
<evidence type="ECO:0000313" key="1">
    <source>
        <dbReference type="EMBL" id="MPC21623.1"/>
    </source>
</evidence>
<dbReference type="Proteomes" id="UP000324222">
    <property type="component" value="Unassembled WGS sequence"/>
</dbReference>
<dbReference type="AlphaFoldDB" id="A0A5B7DKH6"/>
<comment type="caution">
    <text evidence="1">The sequence shown here is derived from an EMBL/GenBank/DDBJ whole genome shotgun (WGS) entry which is preliminary data.</text>
</comment>
<reference evidence="1 2" key="1">
    <citation type="submission" date="2019-05" db="EMBL/GenBank/DDBJ databases">
        <title>Another draft genome of Portunus trituberculatus and its Hox gene families provides insights of decapod evolution.</title>
        <authorList>
            <person name="Jeong J.-H."/>
            <person name="Song I."/>
            <person name="Kim S."/>
            <person name="Choi T."/>
            <person name="Kim D."/>
            <person name="Ryu S."/>
            <person name="Kim W."/>
        </authorList>
    </citation>
    <scope>NUCLEOTIDE SEQUENCE [LARGE SCALE GENOMIC DNA]</scope>
    <source>
        <tissue evidence="1">Muscle</tissue>
    </source>
</reference>